<dbReference type="Gene3D" id="1.10.1220.10">
    <property type="entry name" value="Met repressor-like"/>
    <property type="match status" value="1"/>
</dbReference>
<dbReference type="InterPro" id="IPR051404">
    <property type="entry name" value="TA_system_antitoxin"/>
</dbReference>
<dbReference type="InterPro" id="IPR031807">
    <property type="entry name" value="HicB-like"/>
</dbReference>
<comment type="caution">
    <text evidence="2">The sequence shown here is derived from an EMBL/GenBank/DDBJ whole genome shotgun (WGS) entry which is preliminary data.</text>
</comment>
<gene>
    <name evidence="2" type="ORF">ACFSB2_02175</name>
</gene>
<dbReference type="EMBL" id="JBHUCX010000007">
    <property type="protein sequence ID" value="MFD1673519.1"/>
    <property type="molecule type" value="Genomic_DNA"/>
</dbReference>
<dbReference type="Pfam" id="PF15919">
    <property type="entry name" value="HicB_lk_antitox"/>
    <property type="match status" value="1"/>
</dbReference>
<dbReference type="PANTHER" id="PTHR34504">
    <property type="entry name" value="ANTITOXIN HICB"/>
    <property type="match status" value="1"/>
</dbReference>
<organism evidence="2 3">
    <name type="scientific">Alicyclobacillus fodiniaquatilis</name>
    <dbReference type="NCBI Taxonomy" id="1661150"/>
    <lineage>
        <taxon>Bacteria</taxon>
        <taxon>Bacillati</taxon>
        <taxon>Bacillota</taxon>
        <taxon>Bacilli</taxon>
        <taxon>Bacillales</taxon>
        <taxon>Alicyclobacillaceae</taxon>
        <taxon>Alicyclobacillus</taxon>
    </lineage>
</organism>
<accession>A0ABW4JBU9</accession>
<evidence type="ECO:0000259" key="1">
    <source>
        <dbReference type="Pfam" id="PF15919"/>
    </source>
</evidence>
<dbReference type="PANTHER" id="PTHR34504:SF2">
    <property type="entry name" value="UPF0150 PROTEIN SSL0259"/>
    <property type="match status" value="1"/>
</dbReference>
<proteinExistence type="predicted"/>
<dbReference type="InterPro" id="IPR010985">
    <property type="entry name" value="Ribbon_hlx_hlx"/>
</dbReference>
<dbReference type="Gene3D" id="3.30.160.250">
    <property type="match status" value="1"/>
</dbReference>
<evidence type="ECO:0000313" key="2">
    <source>
        <dbReference type="EMBL" id="MFD1673519.1"/>
    </source>
</evidence>
<keyword evidence="3" id="KW-1185">Reference proteome</keyword>
<sequence>MHQKYGIVLKPMGSEDGGGWVATVPDLPGCMGDGETQEEALRDVESAIEAWIQHAKDLGREIPKPKGLEDYSGKFTLRLPKMLHQELEQRSKQDNVSLNQTAVYLLAYALGKTDQGKVKN</sequence>
<name>A0ABW4JBU9_9BACL</name>
<feature type="domain" description="HicB-like antitoxin of toxin-antitoxin system" evidence="1">
    <location>
        <begin position="15"/>
        <end position="100"/>
    </location>
</feature>
<dbReference type="RefSeq" id="WP_377940950.1">
    <property type="nucleotide sequence ID" value="NZ_JBHUCX010000007.1"/>
</dbReference>
<dbReference type="Proteomes" id="UP001597079">
    <property type="component" value="Unassembled WGS sequence"/>
</dbReference>
<dbReference type="SUPFAM" id="SSF143100">
    <property type="entry name" value="TTHA1013/TTHA0281-like"/>
    <property type="match status" value="1"/>
</dbReference>
<dbReference type="SUPFAM" id="SSF47598">
    <property type="entry name" value="Ribbon-helix-helix"/>
    <property type="match status" value="1"/>
</dbReference>
<dbReference type="InterPro" id="IPR013321">
    <property type="entry name" value="Arc_rbn_hlx_hlx"/>
</dbReference>
<evidence type="ECO:0000313" key="3">
    <source>
        <dbReference type="Proteomes" id="UP001597079"/>
    </source>
</evidence>
<protein>
    <submittedName>
        <fullName evidence="2">Type II toxin-antitoxin system HicB family antitoxin</fullName>
    </submittedName>
</protein>
<dbReference type="InterPro" id="IPR035069">
    <property type="entry name" value="TTHA1013/TTHA0281-like"/>
</dbReference>
<reference evidence="3" key="1">
    <citation type="journal article" date="2019" name="Int. J. Syst. Evol. Microbiol.">
        <title>The Global Catalogue of Microorganisms (GCM) 10K type strain sequencing project: providing services to taxonomists for standard genome sequencing and annotation.</title>
        <authorList>
            <consortium name="The Broad Institute Genomics Platform"/>
            <consortium name="The Broad Institute Genome Sequencing Center for Infectious Disease"/>
            <person name="Wu L."/>
            <person name="Ma J."/>
        </authorList>
    </citation>
    <scope>NUCLEOTIDE SEQUENCE [LARGE SCALE GENOMIC DNA]</scope>
    <source>
        <strain evidence="3">CGMCC 1.12286</strain>
    </source>
</reference>